<dbReference type="RefSeq" id="WP_138197481.1">
    <property type="nucleotide sequence ID" value="NZ_VCIW01000024.1"/>
</dbReference>
<protein>
    <submittedName>
        <fullName evidence="9">Carbohydrate ABC transporter permease</fullName>
    </submittedName>
</protein>
<dbReference type="Proteomes" id="UP000309676">
    <property type="component" value="Unassembled WGS sequence"/>
</dbReference>
<dbReference type="Gene3D" id="1.10.3720.10">
    <property type="entry name" value="MetI-like"/>
    <property type="match status" value="1"/>
</dbReference>
<dbReference type="PROSITE" id="PS50928">
    <property type="entry name" value="ABC_TM1"/>
    <property type="match status" value="1"/>
</dbReference>
<accession>A0A5R9G247</accession>
<gene>
    <name evidence="9" type="ORF">FE782_27030</name>
</gene>
<comment type="similarity">
    <text evidence="7">Belongs to the binding-protein-dependent transport system permease family.</text>
</comment>
<dbReference type="PANTHER" id="PTHR43744">
    <property type="entry name" value="ABC TRANSPORTER PERMEASE PROTEIN MG189-RELATED-RELATED"/>
    <property type="match status" value="1"/>
</dbReference>
<feature type="transmembrane region" description="Helical" evidence="7">
    <location>
        <begin position="182"/>
        <end position="204"/>
    </location>
</feature>
<comment type="caution">
    <text evidence="9">The sequence shown here is derived from an EMBL/GenBank/DDBJ whole genome shotgun (WGS) entry which is preliminary data.</text>
</comment>
<evidence type="ECO:0000256" key="4">
    <source>
        <dbReference type="ARBA" id="ARBA00022692"/>
    </source>
</evidence>
<keyword evidence="3" id="KW-1003">Cell membrane</keyword>
<comment type="subcellular location">
    <subcellularLocation>
        <location evidence="1 7">Cell membrane</location>
        <topology evidence="1 7">Multi-pass membrane protein</topology>
    </subcellularLocation>
</comment>
<dbReference type="PANTHER" id="PTHR43744:SF9">
    <property type="entry name" value="POLYGALACTURONAN_RHAMNOGALACTURONAN TRANSPORT SYSTEM PERMEASE PROTEIN YTCP"/>
    <property type="match status" value="1"/>
</dbReference>
<evidence type="ECO:0000256" key="2">
    <source>
        <dbReference type="ARBA" id="ARBA00022448"/>
    </source>
</evidence>
<evidence type="ECO:0000256" key="6">
    <source>
        <dbReference type="ARBA" id="ARBA00023136"/>
    </source>
</evidence>
<evidence type="ECO:0000256" key="5">
    <source>
        <dbReference type="ARBA" id="ARBA00022989"/>
    </source>
</evidence>
<dbReference type="InterPro" id="IPR035906">
    <property type="entry name" value="MetI-like_sf"/>
</dbReference>
<evidence type="ECO:0000256" key="3">
    <source>
        <dbReference type="ARBA" id="ARBA00022475"/>
    </source>
</evidence>
<dbReference type="CDD" id="cd06261">
    <property type="entry name" value="TM_PBP2"/>
    <property type="match status" value="1"/>
</dbReference>
<proteinExistence type="inferred from homology"/>
<evidence type="ECO:0000256" key="1">
    <source>
        <dbReference type="ARBA" id="ARBA00004651"/>
    </source>
</evidence>
<keyword evidence="2 7" id="KW-0813">Transport</keyword>
<evidence type="ECO:0000259" key="8">
    <source>
        <dbReference type="PROSITE" id="PS50928"/>
    </source>
</evidence>
<feature type="transmembrane region" description="Helical" evidence="7">
    <location>
        <begin position="12"/>
        <end position="35"/>
    </location>
</feature>
<keyword evidence="10" id="KW-1185">Reference proteome</keyword>
<dbReference type="OrthoDB" id="9810086at2"/>
<name>A0A5R9G247_9BACL</name>
<organism evidence="9 10">
    <name type="scientific">Paenibacillus antri</name>
    <dbReference type="NCBI Taxonomy" id="2582848"/>
    <lineage>
        <taxon>Bacteria</taxon>
        <taxon>Bacillati</taxon>
        <taxon>Bacillota</taxon>
        <taxon>Bacilli</taxon>
        <taxon>Bacillales</taxon>
        <taxon>Paenibacillaceae</taxon>
        <taxon>Paenibacillus</taxon>
    </lineage>
</organism>
<dbReference type="InterPro" id="IPR000515">
    <property type="entry name" value="MetI-like"/>
</dbReference>
<dbReference type="EMBL" id="VCIW01000024">
    <property type="protein sequence ID" value="TLS49099.1"/>
    <property type="molecule type" value="Genomic_DNA"/>
</dbReference>
<dbReference type="SUPFAM" id="SSF161098">
    <property type="entry name" value="MetI-like"/>
    <property type="match status" value="1"/>
</dbReference>
<feature type="transmembrane region" description="Helical" evidence="7">
    <location>
        <begin position="78"/>
        <end position="97"/>
    </location>
</feature>
<keyword evidence="6 7" id="KW-0472">Membrane</keyword>
<feature type="transmembrane region" description="Helical" evidence="7">
    <location>
        <begin position="109"/>
        <end position="129"/>
    </location>
</feature>
<evidence type="ECO:0000313" key="9">
    <source>
        <dbReference type="EMBL" id="TLS49099.1"/>
    </source>
</evidence>
<keyword evidence="4 7" id="KW-0812">Transmembrane</keyword>
<feature type="transmembrane region" description="Helical" evidence="7">
    <location>
        <begin position="141"/>
        <end position="161"/>
    </location>
</feature>
<evidence type="ECO:0000313" key="10">
    <source>
        <dbReference type="Proteomes" id="UP000309676"/>
    </source>
</evidence>
<dbReference type="AlphaFoldDB" id="A0A5R9G247"/>
<reference evidence="9 10" key="1">
    <citation type="submission" date="2019-05" db="EMBL/GenBank/DDBJ databases">
        <authorList>
            <person name="Narsing Rao M.P."/>
            <person name="Li W.J."/>
        </authorList>
    </citation>
    <scope>NUCLEOTIDE SEQUENCE [LARGE SCALE GENOMIC DNA]</scope>
    <source>
        <strain evidence="9 10">SYSU_K30003</strain>
    </source>
</reference>
<feature type="transmembrane region" description="Helical" evidence="7">
    <location>
        <begin position="254"/>
        <end position="274"/>
    </location>
</feature>
<evidence type="ECO:0000256" key="7">
    <source>
        <dbReference type="RuleBase" id="RU363032"/>
    </source>
</evidence>
<keyword evidence="5 7" id="KW-1133">Transmembrane helix</keyword>
<dbReference type="GO" id="GO:0005886">
    <property type="term" value="C:plasma membrane"/>
    <property type="evidence" value="ECO:0007669"/>
    <property type="project" value="UniProtKB-SubCell"/>
</dbReference>
<feature type="domain" description="ABC transmembrane type-1" evidence="8">
    <location>
        <begin position="74"/>
        <end position="274"/>
    </location>
</feature>
<dbReference type="Pfam" id="PF00528">
    <property type="entry name" value="BPD_transp_1"/>
    <property type="match status" value="1"/>
</dbReference>
<sequence>MHLKSRGETVFEGINSILLCGVIVICLLPLINIAAKSLSSESYVLAGEIFLWPKGFSLNAYDIVLGSRRFWDSFGNTLFITIFGTLINTMLTIFAGYALSRKRLRGQQLFMFLFIFAMLFNGGIIPTYLVVKGIGLLNTLWALVIPGLVAPFQMIIMRLYFYNIPDSMEESAKIDGASNFRILFRIMIPLSMPSIATISLFYAVEYWNSYFDALIYLTNHELFTLQIYLREIIINASSVDINNMELMMNTAQESVRGATVVAVTLPILLVYPFLQKHFVKGVMLGAVKQ</sequence>
<dbReference type="GO" id="GO:0055085">
    <property type="term" value="P:transmembrane transport"/>
    <property type="evidence" value="ECO:0007669"/>
    <property type="project" value="InterPro"/>
</dbReference>